<evidence type="ECO:0000256" key="5">
    <source>
        <dbReference type="ARBA" id="ARBA00022989"/>
    </source>
</evidence>
<evidence type="ECO:0000256" key="9">
    <source>
        <dbReference type="SAM" id="Phobius"/>
    </source>
</evidence>
<feature type="transmembrane region" description="Helical" evidence="9">
    <location>
        <begin position="201"/>
        <end position="222"/>
    </location>
</feature>
<evidence type="ECO:0000313" key="13">
    <source>
        <dbReference type="Proteomes" id="UP000036923"/>
    </source>
</evidence>
<dbReference type="EC" id="1.6.5.11" evidence="12"/>
<dbReference type="Pfam" id="PF00662">
    <property type="entry name" value="Proton_antipo_N"/>
    <property type="match status" value="1"/>
</dbReference>
<keyword evidence="6 12" id="KW-0560">Oxidoreductase</keyword>
<dbReference type="InterPro" id="IPR001516">
    <property type="entry name" value="Proton_antipo_N"/>
</dbReference>
<comment type="subcellular location">
    <subcellularLocation>
        <location evidence="1">Cell membrane</location>
        <topology evidence="1">Multi-pass membrane protein</topology>
    </subcellularLocation>
    <subcellularLocation>
        <location evidence="8">Membrane</location>
        <topology evidence="8">Multi-pass membrane protein</topology>
    </subcellularLocation>
</comment>
<evidence type="ECO:0000259" key="11">
    <source>
        <dbReference type="Pfam" id="PF00662"/>
    </source>
</evidence>
<feature type="transmembrane region" description="Helical" evidence="9">
    <location>
        <begin position="106"/>
        <end position="123"/>
    </location>
</feature>
<comment type="caution">
    <text evidence="12">The sequence shown here is derived from an EMBL/GenBank/DDBJ whole genome shotgun (WGS) entry which is preliminary data.</text>
</comment>
<sequence>MEALILLVPLLFSLLFWTAKKRATAHIINITGAIMLFVSMIYTTCSYLSNGVIQGTFLNGLFYIDSLSLLVLDIILSIGFLVCIYSIKYLDIEYDHRTIDTKKIKIYYSLLYAFIFTMITVVTTQNLGLMWIAIEATTLASAFLVGFYNNKHSIEAAWKYIIICSVGIAFALLGIVFLYISSGNVFQGVKAPLDWTFLNEHAGALQSGILKISFIFILVGFGTKVGLAPMHTWLPDAHSQAPAPISALLSGVLLNSALYGIIRIVSIVNKNLGPDDLYTKRLMIGMGLLSIAAAAVFILYQKDYKRLLAYSSIEHMGIIVFALGFFTKLSIFAALFHMINHAFTKSMLFLLSGNVYLKYGTKEIKKVKGLLKIMPITGTVFLLGLFAIAGMPPFSVFFSELSIGLSAASAYHYILASMFLVLVAVIFAGMAVTTLKMFFGNTDSNDLQPGEINKPGLTAIILLFAIITFTGVYMPEPVKNIVDSAVLIIKGGN</sequence>
<dbReference type="PANTHER" id="PTHR42682:SF5">
    <property type="entry name" value="HYDROGENASE-4 COMPONENT F"/>
    <property type="match status" value="1"/>
</dbReference>
<evidence type="ECO:0000256" key="1">
    <source>
        <dbReference type="ARBA" id="ARBA00004651"/>
    </source>
</evidence>
<dbReference type="eggNOG" id="COG0651">
    <property type="taxonomic scope" value="Bacteria"/>
</dbReference>
<dbReference type="STRING" id="398512.Bccel_5054"/>
<gene>
    <name evidence="12" type="ORF">Bccel_5054</name>
</gene>
<evidence type="ECO:0000256" key="4">
    <source>
        <dbReference type="ARBA" id="ARBA00022692"/>
    </source>
</evidence>
<evidence type="ECO:0000259" key="10">
    <source>
        <dbReference type="Pfam" id="PF00361"/>
    </source>
</evidence>
<feature type="domain" description="NADH-Ubiquinone oxidoreductase (complex I) chain 5 N-terminal" evidence="11">
    <location>
        <begin position="62"/>
        <end position="91"/>
    </location>
</feature>
<name>A0A0L6JWH4_9FIRM</name>
<protein>
    <submittedName>
        <fullName evidence="12">NADH dehydrogenase (Quinone)</fullName>
        <ecNumber evidence="12">1.6.5.11</ecNumber>
    </submittedName>
</protein>
<dbReference type="GO" id="GO:0016491">
    <property type="term" value="F:oxidoreductase activity"/>
    <property type="evidence" value="ECO:0007669"/>
    <property type="project" value="UniProtKB-KW"/>
</dbReference>
<evidence type="ECO:0000256" key="7">
    <source>
        <dbReference type="ARBA" id="ARBA00023136"/>
    </source>
</evidence>
<evidence type="ECO:0000313" key="12">
    <source>
        <dbReference type="EMBL" id="KNY29777.1"/>
    </source>
</evidence>
<feature type="domain" description="NADH:quinone oxidoreductase/Mrp antiporter transmembrane" evidence="10">
    <location>
        <begin position="125"/>
        <end position="421"/>
    </location>
</feature>
<comment type="similarity">
    <text evidence="2">Belongs to the CPA3 antiporters (TC 2.A.63) subunit A family.</text>
</comment>
<evidence type="ECO:0000256" key="8">
    <source>
        <dbReference type="RuleBase" id="RU000320"/>
    </source>
</evidence>
<dbReference type="InterPro" id="IPR052175">
    <property type="entry name" value="ComplexI-like_HydComp"/>
</dbReference>
<dbReference type="PRINTS" id="PR01437">
    <property type="entry name" value="NUOXDRDTASE4"/>
</dbReference>
<dbReference type="RefSeq" id="WP_036943343.1">
    <property type="nucleotide sequence ID" value="NZ_JQKC01000021.1"/>
</dbReference>
<dbReference type="GO" id="GO:0042773">
    <property type="term" value="P:ATP synthesis coupled electron transport"/>
    <property type="evidence" value="ECO:0007669"/>
    <property type="project" value="InterPro"/>
</dbReference>
<keyword evidence="3" id="KW-1003">Cell membrane</keyword>
<dbReference type="AlphaFoldDB" id="A0A0L6JWH4"/>
<feature type="transmembrane region" description="Helical" evidence="9">
    <location>
        <begin position="410"/>
        <end position="435"/>
    </location>
</feature>
<feature type="transmembrane region" description="Helical" evidence="9">
    <location>
        <begin position="67"/>
        <end position="85"/>
    </location>
</feature>
<evidence type="ECO:0000256" key="3">
    <source>
        <dbReference type="ARBA" id="ARBA00022475"/>
    </source>
</evidence>
<keyword evidence="13" id="KW-1185">Reference proteome</keyword>
<feature type="transmembrane region" description="Helical" evidence="9">
    <location>
        <begin position="456"/>
        <end position="474"/>
    </location>
</feature>
<dbReference type="PATRIC" id="fig|398512.5.peg.5295"/>
<feature type="transmembrane region" description="Helical" evidence="9">
    <location>
        <begin position="282"/>
        <end position="300"/>
    </location>
</feature>
<dbReference type="Proteomes" id="UP000036923">
    <property type="component" value="Unassembled WGS sequence"/>
</dbReference>
<keyword evidence="7 9" id="KW-0472">Membrane</keyword>
<reference evidence="13" key="1">
    <citation type="submission" date="2015-07" db="EMBL/GenBank/DDBJ databases">
        <title>Near-Complete Genome Sequence of the Cellulolytic Bacterium Bacteroides (Pseudobacteroides) cellulosolvens ATCC 35603.</title>
        <authorList>
            <person name="Dassa B."/>
            <person name="Utturkar S.M."/>
            <person name="Klingeman D.M."/>
            <person name="Hurt R.A."/>
            <person name="Keller M."/>
            <person name="Xu J."/>
            <person name="Reddy Y.H.K."/>
            <person name="Borovok I."/>
            <person name="Grinberg I.R."/>
            <person name="Lamed R."/>
            <person name="Zhivin O."/>
            <person name="Bayer E.A."/>
            <person name="Brown S.D."/>
        </authorList>
    </citation>
    <scope>NUCLEOTIDE SEQUENCE [LARGE SCALE GENOMIC DNA]</scope>
    <source>
        <strain evidence="13">DSM 2933</strain>
    </source>
</reference>
<dbReference type="OrthoDB" id="9807568at2"/>
<feature type="transmembrane region" description="Helical" evidence="9">
    <location>
        <begin position="243"/>
        <end position="262"/>
    </location>
</feature>
<evidence type="ECO:0000256" key="6">
    <source>
        <dbReference type="ARBA" id="ARBA00023002"/>
    </source>
</evidence>
<dbReference type="PANTHER" id="PTHR42682">
    <property type="entry name" value="HYDROGENASE-4 COMPONENT F"/>
    <property type="match status" value="1"/>
</dbReference>
<feature type="transmembrane region" description="Helical" evidence="9">
    <location>
        <begin position="369"/>
        <end position="390"/>
    </location>
</feature>
<feature type="transmembrane region" description="Helical" evidence="9">
    <location>
        <begin position="129"/>
        <end position="148"/>
    </location>
</feature>
<organism evidence="12 13">
    <name type="scientific">Pseudobacteroides cellulosolvens ATCC 35603 = DSM 2933</name>
    <dbReference type="NCBI Taxonomy" id="398512"/>
    <lineage>
        <taxon>Bacteria</taxon>
        <taxon>Bacillati</taxon>
        <taxon>Bacillota</taxon>
        <taxon>Clostridia</taxon>
        <taxon>Eubacteriales</taxon>
        <taxon>Oscillospiraceae</taxon>
        <taxon>Pseudobacteroides</taxon>
    </lineage>
</organism>
<feature type="transmembrane region" description="Helical" evidence="9">
    <location>
        <begin position="160"/>
        <end position="181"/>
    </location>
</feature>
<proteinExistence type="inferred from homology"/>
<dbReference type="InterPro" id="IPR003918">
    <property type="entry name" value="NADH_UbQ_OxRdtase"/>
</dbReference>
<dbReference type="InterPro" id="IPR001750">
    <property type="entry name" value="ND/Mrp_TM"/>
</dbReference>
<dbReference type="GO" id="GO:0008137">
    <property type="term" value="F:NADH dehydrogenase (ubiquinone) activity"/>
    <property type="evidence" value="ECO:0007669"/>
    <property type="project" value="InterPro"/>
</dbReference>
<dbReference type="EMBL" id="LGTC01000001">
    <property type="protein sequence ID" value="KNY29777.1"/>
    <property type="molecule type" value="Genomic_DNA"/>
</dbReference>
<keyword evidence="4 8" id="KW-0812">Transmembrane</keyword>
<keyword evidence="5 9" id="KW-1133">Transmembrane helix</keyword>
<dbReference type="GO" id="GO:0005886">
    <property type="term" value="C:plasma membrane"/>
    <property type="evidence" value="ECO:0007669"/>
    <property type="project" value="UniProtKB-SubCell"/>
</dbReference>
<accession>A0A0L6JWH4</accession>
<dbReference type="Pfam" id="PF00361">
    <property type="entry name" value="Proton_antipo_M"/>
    <property type="match status" value="1"/>
</dbReference>
<evidence type="ECO:0000256" key="2">
    <source>
        <dbReference type="ARBA" id="ARBA00008483"/>
    </source>
</evidence>